<dbReference type="Gene3D" id="3.30.450.20">
    <property type="entry name" value="PAS domain"/>
    <property type="match status" value="1"/>
</dbReference>
<protein>
    <recommendedName>
        <fullName evidence="2">histidine kinase</fullName>
        <ecNumber evidence="2">2.7.13.3</ecNumber>
    </recommendedName>
</protein>
<dbReference type="InterPro" id="IPR003594">
    <property type="entry name" value="HATPase_dom"/>
</dbReference>
<dbReference type="InterPro" id="IPR038424">
    <property type="entry name" value="H_kinase_PdtaS_GAF_sf"/>
</dbReference>
<accession>A0A6J6P806</accession>
<feature type="domain" description="Histidine kinase/HSP90-like ATPase" evidence="8">
    <location>
        <begin position="394"/>
        <end position="478"/>
    </location>
</feature>
<dbReference type="GO" id="GO:0004673">
    <property type="term" value="F:protein histidine kinase activity"/>
    <property type="evidence" value="ECO:0007669"/>
    <property type="project" value="UniProtKB-EC"/>
</dbReference>
<feature type="domain" description="Signal transduction histidine kinase subgroup 2 dimerisation and phosphoacceptor" evidence="9">
    <location>
        <begin position="299"/>
        <end position="371"/>
    </location>
</feature>
<dbReference type="InterPro" id="IPR011495">
    <property type="entry name" value="Sig_transdc_His_kin_sub2_dim/P"/>
</dbReference>
<feature type="domain" description="Histidine kinase PdtaS GAF" evidence="10">
    <location>
        <begin position="6"/>
        <end position="152"/>
    </location>
</feature>
<evidence type="ECO:0000259" key="10">
    <source>
        <dbReference type="Pfam" id="PF12282"/>
    </source>
</evidence>
<dbReference type="Pfam" id="PF02518">
    <property type="entry name" value="HATPase_c"/>
    <property type="match status" value="1"/>
</dbReference>
<evidence type="ECO:0000256" key="7">
    <source>
        <dbReference type="ARBA" id="ARBA00022840"/>
    </source>
</evidence>
<evidence type="ECO:0000256" key="3">
    <source>
        <dbReference type="ARBA" id="ARBA00022553"/>
    </source>
</evidence>
<name>A0A6J6P806_9ZZZZ</name>
<dbReference type="EMBL" id="CAEZXV010000005">
    <property type="protein sequence ID" value="CAB4692625.1"/>
    <property type="molecule type" value="Genomic_DNA"/>
</dbReference>
<dbReference type="InterPro" id="IPR036890">
    <property type="entry name" value="HATPase_C_sf"/>
</dbReference>
<evidence type="ECO:0000256" key="6">
    <source>
        <dbReference type="ARBA" id="ARBA00022777"/>
    </source>
</evidence>
<dbReference type="Gene3D" id="3.30.565.10">
    <property type="entry name" value="Histidine kinase-like ATPase, C-terminal domain"/>
    <property type="match status" value="1"/>
</dbReference>
<sequence>MLSVDELISSQSALTNEDRARLMELLAEWQLLSDLSFADLILWIPKRKNYQSWPDGHIAMAHIRPTTAATVFAHDVIGNVINWGSNPRIDGALSTGEIDRDSDAEMVGEILIKEETVPVFFDGRVIAVISRHRNADLMRSPSRLELNYREIAHKIYQMVAEGTFPLQNSFYRSESAPRVGDGLIRLDANGLITYASPNARSAFNRAGWSGELEGHQLGDVIESVKPNLSIPTDESWRSIMSGKNLRREEFENESGIFDLLVMPLVAGSDHIGAIVLLHNVTELRRRDRALITKDVTIREIHHRVKNNLQTVSALLRLQSRRVEDVNAKLALEEAVRRVASIAIVHETLSNSSTESVAFDEVYDRIVHNAIELSTHKINVEKLGSFGTFDSQIATPLALVITELIHNALEHGLANSGEKLRIEISRTASQCVVKIIDDGVGLPTDFNWDQSSNLGLQIVKTLTENELKGSIELVRVGSETQAVLKF</sequence>
<evidence type="ECO:0000256" key="2">
    <source>
        <dbReference type="ARBA" id="ARBA00012438"/>
    </source>
</evidence>
<gene>
    <name evidence="11" type="ORF">UFOPK2598_00140</name>
</gene>
<keyword evidence="7" id="KW-0067">ATP-binding</keyword>
<keyword evidence="4" id="KW-0808">Transferase</keyword>
<keyword evidence="5" id="KW-0547">Nucleotide-binding</keyword>
<dbReference type="InterPro" id="IPR022066">
    <property type="entry name" value="PdtaS_GAF"/>
</dbReference>
<dbReference type="InterPro" id="IPR000014">
    <property type="entry name" value="PAS"/>
</dbReference>
<dbReference type="GO" id="GO:0005524">
    <property type="term" value="F:ATP binding"/>
    <property type="evidence" value="ECO:0007669"/>
    <property type="project" value="UniProtKB-KW"/>
</dbReference>
<evidence type="ECO:0000256" key="1">
    <source>
        <dbReference type="ARBA" id="ARBA00000085"/>
    </source>
</evidence>
<dbReference type="SUPFAM" id="SSF55874">
    <property type="entry name" value="ATPase domain of HSP90 chaperone/DNA topoisomerase II/histidine kinase"/>
    <property type="match status" value="1"/>
</dbReference>
<evidence type="ECO:0000256" key="4">
    <source>
        <dbReference type="ARBA" id="ARBA00022679"/>
    </source>
</evidence>
<evidence type="ECO:0000259" key="8">
    <source>
        <dbReference type="Pfam" id="PF02518"/>
    </source>
</evidence>
<evidence type="ECO:0000313" key="11">
    <source>
        <dbReference type="EMBL" id="CAB4692625.1"/>
    </source>
</evidence>
<keyword evidence="3" id="KW-0597">Phosphoprotein</keyword>
<dbReference type="CDD" id="cd00130">
    <property type="entry name" value="PAS"/>
    <property type="match status" value="1"/>
</dbReference>
<evidence type="ECO:0000259" key="9">
    <source>
        <dbReference type="Pfam" id="PF07568"/>
    </source>
</evidence>
<dbReference type="PANTHER" id="PTHR41523:SF8">
    <property type="entry name" value="ETHYLENE RESPONSE SENSOR PROTEIN"/>
    <property type="match status" value="1"/>
</dbReference>
<evidence type="ECO:0000256" key="5">
    <source>
        <dbReference type="ARBA" id="ARBA00022741"/>
    </source>
</evidence>
<dbReference type="Pfam" id="PF12282">
    <property type="entry name" value="GAF_PdtaS"/>
    <property type="match status" value="1"/>
</dbReference>
<dbReference type="PANTHER" id="PTHR41523">
    <property type="entry name" value="TWO-COMPONENT SYSTEM SENSOR PROTEIN"/>
    <property type="match status" value="1"/>
</dbReference>
<organism evidence="11">
    <name type="scientific">freshwater metagenome</name>
    <dbReference type="NCBI Taxonomy" id="449393"/>
    <lineage>
        <taxon>unclassified sequences</taxon>
        <taxon>metagenomes</taxon>
        <taxon>ecological metagenomes</taxon>
    </lineage>
</organism>
<reference evidence="11" key="1">
    <citation type="submission" date="2020-05" db="EMBL/GenBank/DDBJ databases">
        <authorList>
            <person name="Chiriac C."/>
            <person name="Salcher M."/>
            <person name="Ghai R."/>
            <person name="Kavagutti S V."/>
        </authorList>
    </citation>
    <scope>NUCLEOTIDE SEQUENCE</scope>
</reference>
<dbReference type="Pfam" id="PF07568">
    <property type="entry name" value="HisKA_2"/>
    <property type="match status" value="1"/>
</dbReference>
<comment type="catalytic activity">
    <reaction evidence="1">
        <text>ATP + protein L-histidine = ADP + protein N-phospho-L-histidine.</text>
        <dbReference type="EC" id="2.7.13.3"/>
    </reaction>
</comment>
<dbReference type="EC" id="2.7.13.3" evidence="2"/>
<proteinExistence type="predicted"/>
<keyword evidence="6" id="KW-0418">Kinase</keyword>
<dbReference type="AlphaFoldDB" id="A0A6J6P806"/>
<dbReference type="Gene3D" id="3.30.450.280">
    <property type="entry name" value="GAF domain"/>
    <property type="match status" value="1"/>
</dbReference>